<dbReference type="NCBIfam" id="NF040653">
    <property type="entry name" value="Rv1535_dom"/>
    <property type="match status" value="1"/>
</dbReference>
<reference evidence="2 3" key="1">
    <citation type="submission" date="2023-08" db="EMBL/GenBank/DDBJ databases">
        <authorList>
            <person name="Folkvardsen B D."/>
            <person name="Norman A."/>
        </authorList>
    </citation>
    <scope>NUCLEOTIDE SEQUENCE [LARGE SCALE GENOMIC DNA]</scope>
    <source>
        <strain evidence="2 3">Mu0083</strain>
    </source>
</reference>
<name>A0ABN9NDZ7_9MYCO</name>
<dbReference type="EMBL" id="OY726394">
    <property type="protein sequence ID" value="CAJ1504831.1"/>
    <property type="molecule type" value="Genomic_DNA"/>
</dbReference>
<evidence type="ECO:0000256" key="1">
    <source>
        <dbReference type="SAM" id="MobiDB-lite"/>
    </source>
</evidence>
<accession>A0ABN9NDZ7</accession>
<gene>
    <name evidence="2" type="ORF">MU0083_003535</name>
</gene>
<dbReference type="RefSeq" id="WP_308474218.1">
    <property type="nucleotide sequence ID" value="NZ_OY726394.1"/>
</dbReference>
<organism evidence="2 3">
    <name type="scientific">[Mycobacterium] kokjensenii</name>
    <dbReference type="NCBI Taxonomy" id="3064287"/>
    <lineage>
        <taxon>Bacteria</taxon>
        <taxon>Bacillati</taxon>
        <taxon>Actinomycetota</taxon>
        <taxon>Actinomycetes</taxon>
        <taxon>Mycobacteriales</taxon>
        <taxon>Mycobacteriaceae</taxon>
        <taxon>Mycolicibacter</taxon>
    </lineage>
</organism>
<feature type="region of interest" description="Disordered" evidence="1">
    <location>
        <begin position="42"/>
        <end position="66"/>
    </location>
</feature>
<evidence type="ECO:0000313" key="2">
    <source>
        <dbReference type="EMBL" id="CAJ1504831.1"/>
    </source>
</evidence>
<dbReference type="Proteomes" id="UP001190336">
    <property type="component" value="Chromosome"/>
</dbReference>
<proteinExistence type="predicted"/>
<evidence type="ECO:0000313" key="3">
    <source>
        <dbReference type="Proteomes" id="UP001190336"/>
    </source>
</evidence>
<protein>
    <submittedName>
        <fullName evidence="2">Rv1535 domain-containing protein</fullName>
    </submittedName>
</protein>
<sequence>MRTSNALAEPLADAAGLILTHPARELYAWLWRTGLLESREAQRTSSSLRGAVSAGTSATDSGAGGV</sequence>
<feature type="compositionally biased region" description="Low complexity" evidence="1">
    <location>
        <begin position="50"/>
        <end position="66"/>
    </location>
</feature>
<keyword evidence="3" id="KW-1185">Reference proteome</keyword>